<protein>
    <recommendedName>
        <fullName evidence="3">F-box domain-containing protein</fullName>
    </recommendedName>
</protein>
<name>A0AA39P5R0_9AGAR</name>
<evidence type="ECO:0008006" key="3">
    <source>
        <dbReference type="Google" id="ProtNLM"/>
    </source>
</evidence>
<accession>A0AA39P5R0</accession>
<comment type="caution">
    <text evidence="1">The sequence shown here is derived from an EMBL/GenBank/DDBJ whole genome shotgun (WGS) entry which is preliminary data.</text>
</comment>
<dbReference type="Proteomes" id="UP001175227">
    <property type="component" value="Unassembled WGS sequence"/>
</dbReference>
<keyword evidence="2" id="KW-1185">Reference proteome</keyword>
<sequence>MAPNSAIPSTTPGNGPYPMDLLPHVLLSEIFALGTLDTYVTYFPFLVATICHRWHSLSINDASLWTSLTFTPMVEVPPLSSNGPSDPHTIFPRVSLILERSKDRDIDLADSFTDVHFAVLSSLLAEHAHRIRSFDAEAHNWPELTCLCKDLAFVEMPRLEKWIVVSNVNLVYEDEYDEGYTVDDISVLTYAFDSESEPVPTHELKRSSTRLYPALTEVTISGVPVAWSHFSASNLGKLVLKEYPLDYRMTMQTLNGILSNGKDTLESLTLKWAVASEVDIGYMHPQDACQVLQTFAFPALHKLKLRGLVEETDSSMIFIDMMKYLQLEQLEKLDVLKIGFPLGDFPDRDLVKNGRIAEESLPLLLKFIRRLLRVHDLGISSGSDALLKYMNY</sequence>
<proteinExistence type="predicted"/>
<gene>
    <name evidence="1" type="ORF">IW261DRAFT_1631993</name>
</gene>
<reference evidence="1" key="1">
    <citation type="submission" date="2023-06" db="EMBL/GenBank/DDBJ databases">
        <authorList>
            <consortium name="Lawrence Berkeley National Laboratory"/>
            <person name="Ahrendt S."/>
            <person name="Sahu N."/>
            <person name="Indic B."/>
            <person name="Wong-Bajracharya J."/>
            <person name="Merenyi Z."/>
            <person name="Ke H.-M."/>
            <person name="Monk M."/>
            <person name="Kocsube S."/>
            <person name="Drula E."/>
            <person name="Lipzen A."/>
            <person name="Balint B."/>
            <person name="Henrissat B."/>
            <person name="Andreopoulos B."/>
            <person name="Martin F.M."/>
            <person name="Harder C.B."/>
            <person name="Rigling D."/>
            <person name="Ford K.L."/>
            <person name="Foster G.D."/>
            <person name="Pangilinan J."/>
            <person name="Papanicolaou A."/>
            <person name="Barry K."/>
            <person name="LaButti K."/>
            <person name="Viragh M."/>
            <person name="Koriabine M."/>
            <person name="Yan M."/>
            <person name="Riley R."/>
            <person name="Champramary S."/>
            <person name="Plett K.L."/>
            <person name="Tsai I.J."/>
            <person name="Slot J."/>
            <person name="Sipos G."/>
            <person name="Plett J."/>
            <person name="Nagy L.G."/>
            <person name="Grigoriev I.V."/>
        </authorList>
    </citation>
    <scope>NUCLEOTIDE SEQUENCE</scope>
    <source>
        <strain evidence="1">ICMP 16352</strain>
    </source>
</reference>
<evidence type="ECO:0000313" key="2">
    <source>
        <dbReference type="Proteomes" id="UP001175227"/>
    </source>
</evidence>
<organism evidence="1 2">
    <name type="scientific">Armillaria novae-zelandiae</name>
    <dbReference type="NCBI Taxonomy" id="153914"/>
    <lineage>
        <taxon>Eukaryota</taxon>
        <taxon>Fungi</taxon>
        <taxon>Dikarya</taxon>
        <taxon>Basidiomycota</taxon>
        <taxon>Agaricomycotina</taxon>
        <taxon>Agaricomycetes</taxon>
        <taxon>Agaricomycetidae</taxon>
        <taxon>Agaricales</taxon>
        <taxon>Marasmiineae</taxon>
        <taxon>Physalacriaceae</taxon>
        <taxon>Armillaria</taxon>
    </lineage>
</organism>
<dbReference type="EMBL" id="JAUEPR010000015">
    <property type="protein sequence ID" value="KAK0477815.1"/>
    <property type="molecule type" value="Genomic_DNA"/>
</dbReference>
<evidence type="ECO:0000313" key="1">
    <source>
        <dbReference type="EMBL" id="KAK0477815.1"/>
    </source>
</evidence>
<dbReference type="AlphaFoldDB" id="A0AA39P5R0"/>